<feature type="transmembrane region" description="Helical" evidence="1">
    <location>
        <begin position="12"/>
        <end position="32"/>
    </location>
</feature>
<sequence length="196" mass="21417">MKTRSNAYRVSLLALFIAIVIIQTVVPFLGYIPVGPFSIVTIQATTVIASVTIGTKEGTIVGLVWGLTDWIRAFAWPTSPLAVYVLVNPLVSVVPRVLVGLIAGWLFYWLARRGTKTWHLALTGVVGALVNTIFVLGFMALLYQFHMVPLAKLNIAKLMPWLLGVMATNGIPEAIMSGILVPIIGQPLRHLMERIS</sequence>
<dbReference type="InterPro" id="IPR024529">
    <property type="entry name" value="ECF_trnsprt_substrate-spec"/>
</dbReference>
<dbReference type="EMBL" id="JYDC01000036">
    <property type="protein sequence ID" value="KZL41421.1"/>
    <property type="molecule type" value="Genomic_DNA"/>
</dbReference>
<feature type="transmembrane region" description="Helical" evidence="1">
    <location>
        <begin position="81"/>
        <end position="108"/>
    </location>
</feature>
<keyword evidence="1" id="KW-0812">Transmembrane</keyword>
<accession>A0A161V664</accession>
<feature type="transmembrane region" description="Helical" evidence="1">
    <location>
        <begin position="120"/>
        <end position="141"/>
    </location>
</feature>
<dbReference type="RefSeq" id="WP_056997120.1">
    <property type="nucleotide sequence ID" value="NZ_JYDC01000036.1"/>
</dbReference>
<dbReference type="OrthoDB" id="9813540at2"/>
<dbReference type="Gene3D" id="1.10.1760.20">
    <property type="match status" value="1"/>
</dbReference>
<evidence type="ECO:0000313" key="2">
    <source>
        <dbReference type="EMBL" id="KZL41421.1"/>
    </source>
</evidence>
<reference evidence="2 3" key="1">
    <citation type="submission" date="2015-02" db="EMBL/GenBank/DDBJ databases">
        <title>Draft genome sequence of Lactobacillus collinoides CUPV2371 isolated from a natural cider, the first genome sequence of a strain of this species.</title>
        <authorList>
            <person name="Puertas A.I."/>
            <person name="Spano G."/>
            <person name="Capozzi V."/>
            <person name="Lamontanara A."/>
            <person name="Orru L."/>
            <person name="Duenas M.T."/>
        </authorList>
    </citation>
    <scope>NUCLEOTIDE SEQUENCE [LARGE SCALE GENOMIC DNA]</scope>
    <source>
        <strain evidence="2 3">237</strain>
    </source>
</reference>
<proteinExistence type="predicted"/>
<comment type="caution">
    <text evidence="2">The sequence shown here is derived from an EMBL/GenBank/DDBJ whole genome shotgun (WGS) entry which is preliminary data.</text>
</comment>
<evidence type="ECO:0000313" key="3">
    <source>
        <dbReference type="Proteomes" id="UP000076480"/>
    </source>
</evidence>
<keyword evidence="3" id="KW-1185">Reference proteome</keyword>
<dbReference type="Proteomes" id="UP000076480">
    <property type="component" value="Unassembled WGS sequence"/>
</dbReference>
<organism evidence="2 3">
    <name type="scientific">Secundilactobacillus collinoides</name>
    <name type="common">Lactobacillus collinoides</name>
    <dbReference type="NCBI Taxonomy" id="33960"/>
    <lineage>
        <taxon>Bacteria</taxon>
        <taxon>Bacillati</taxon>
        <taxon>Bacillota</taxon>
        <taxon>Bacilli</taxon>
        <taxon>Lactobacillales</taxon>
        <taxon>Lactobacillaceae</taxon>
        <taxon>Secundilactobacillus</taxon>
    </lineage>
</organism>
<feature type="transmembrane region" description="Helical" evidence="1">
    <location>
        <begin position="161"/>
        <end position="184"/>
    </location>
</feature>
<name>A0A161V664_SECCO</name>
<dbReference type="PATRIC" id="fig|33960.6.peg.1863"/>
<dbReference type="AlphaFoldDB" id="A0A161V664"/>
<protein>
    <submittedName>
        <fullName evidence="2">Membrane protein</fullName>
    </submittedName>
</protein>
<gene>
    <name evidence="2" type="ORF">TY91_06575</name>
</gene>
<keyword evidence="1" id="KW-0472">Membrane</keyword>
<dbReference type="Pfam" id="PF12822">
    <property type="entry name" value="ECF_trnsprt"/>
    <property type="match status" value="1"/>
</dbReference>
<evidence type="ECO:0000256" key="1">
    <source>
        <dbReference type="SAM" id="Phobius"/>
    </source>
</evidence>
<dbReference type="GO" id="GO:0022857">
    <property type="term" value="F:transmembrane transporter activity"/>
    <property type="evidence" value="ECO:0007669"/>
    <property type="project" value="InterPro"/>
</dbReference>
<keyword evidence="1" id="KW-1133">Transmembrane helix</keyword>